<organism evidence="2 3">
    <name type="scientific">Aureliella helgolandensis</name>
    <dbReference type="NCBI Taxonomy" id="2527968"/>
    <lineage>
        <taxon>Bacteria</taxon>
        <taxon>Pseudomonadati</taxon>
        <taxon>Planctomycetota</taxon>
        <taxon>Planctomycetia</taxon>
        <taxon>Pirellulales</taxon>
        <taxon>Pirellulaceae</taxon>
        <taxon>Aureliella</taxon>
    </lineage>
</organism>
<keyword evidence="3" id="KW-1185">Reference proteome</keyword>
<accession>A0A518G885</accession>
<name>A0A518G885_9BACT</name>
<protein>
    <submittedName>
        <fullName evidence="2">Uncharacterized protein</fullName>
    </submittedName>
</protein>
<dbReference type="KEGG" id="ahel:Q31a_31190"/>
<feature type="compositionally biased region" description="Polar residues" evidence="1">
    <location>
        <begin position="1"/>
        <end position="13"/>
    </location>
</feature>
<feature type="region of interest" description="Disordered" evidence="1">
    <location>
        <begin position="1"/>
        <end position="25"/>
    </location>
</feature>
<gene>
    <name evidence="2" type="ORF">Q31a_31190</name>
</gene>
<dbReference type="SUPFAM" id="SSF53649">
    <property type="entry name" value="Alkaline phosphatase-like"/>
    <property type="match status" value="1"/>
</dbReference>
<dbReference type="RefSeq" id="WP_145078962.1">
    <property type="nucleotide sequence ID" value="NZ_CP036298.1"/>
</dbReference>
<dbReference type="EMBL" id="CP036298">
    <property type="protein sequence ID" value="QDV24797.1"/>
    <property type="molecule type" value="Genomic_DNA"/>
</dbReference>
<dbReference type="InterPro" id="IPR017850">
    <property type="entry name" value="Alkaline_phosphatase_core_sf"/>
</dbReference>
<proteinExistence type="predicted"/>
<dbReference type="AlphaFoldDB" id="A0A518G885"/>
<evidence type="ECO:0000313" key="3">
    <source>
        <dbReference type="Proteomes" id="UP000318017"/>
    </source>
</evidence>
<dbReference type="Gene3D" id="3.40.720.10">
    <property type="entry name" value="Alkaline Phosphatase, subunit A"/>
    <property type="match status" value="1"/>
</dbReference>
<reference evidence="2 3" key="1">
    <citation type="submission" date="2019-02" db="EMBL/GenBank/DDBJ databases">
        <title>Deep-cultivation of Planctomycetes and their phenomic and genomic characterization uncovers novel biology.</title>
        <authorList>
            <person name="Wiegand S."/>
            <person name="Jogler M."/>
            <person name="Boedeker C."/>
            <person name="Pinto D."/>
            <person name="Vollmers J."/>
            <person name="Rivas-Marin E."/>
            <person name="Kohn T."/>
            <person name="Peeters S.H."/>
            <person name="Heuer A."/>
            <person name="Rast P."/>
            <person name="Oberbeckmann S."/>
            <person name="Bunk B."/>
            <person name="Jeske O."/>
            <person name="Meyerdierks A."/>
            <person name="Storesund J.E."/>
            <person name="Kallscheuer N."/>
            <person name="Luecker S."/>
            <person name="Lage O.M."/>
            <person name="Pohl T."/>
            <person name="Merkel B.J."/>
            <person name="Hornburger P."/>
            <person name="Mueller R.-W."/>
            <person name="Bruemmer F."/>
            <person name="Labrenz M."/>
            <person name="Spormann A.M."/>
            <person name="Op den Camp H."/>
            <person name="Overmann J."/>
            <person name="Amann R."/>
            <person name="Jetten M.S.M."/>
            <person name="Mascher T."/>
            <person name="Medema M.H."/>
            <person name="Devos D.P."/>
            <person name="Kaster A.-K."/>
            <person name="Ovreas L."/>
            <person name="Rohde M."/>
            <person name="Galperin M.Y."/>
            <person name="Jogler C."/>
        </authorList>
    </citation>
    <scope>NUCLEOTIDE SEQUENCE [LARGE SCALE GENOMIC DNA]</scope>
    <source>
        <strain evidence="2 3">Q31a</strain>
    </source>
</reference>
<evidence type="ECO:0000256" key="1">
    <source>
        <dbReference type="SAM" id="MobiDB-lite"/>
    </source>
</evidence>
<dbReference type="Proteomes" id="UP000318017">
    <property type="component" value="Chromosome"/>
</dbReference>
<evidence type="ECO:0000313" key="2">
    <source>
        <dbReference type="EMBL" id="QDV24797.1"/>
    </source>
</evidence>
<sequence>MSAESKITSSTPADHNCGSFRGEKHTIGEGGVRLPLIVRWPQAIMQKTEFSQRVHILKAIAKLQLVVGPDLLDSHTATANSDNFSAKLFANATHHSRRATMIGNSSVAVGAVKASVRP</sequence>